<dbReference type="GO" id="GO:0016020">
    <property type="term" value="C:membrane"/>
    <property type="evidence" value="ECO:0007669"/>
    <property type="project" value="UniProtKB-SubCell"/>
</dbReference>
<evidence type="ECO:0000256" key="4">
    <source>
        <dbReference type="ARBA" id="ARBA00023136"/>
    </source>
</evidence>
<dbReference type="OrthoDB" id="514649at2"/>
<comment type="subcellular location">
    <subcellularLocation>
        <location evidence="1">Membrane</location>
        <topology evidence="1">Multi-pass membrane protein</topology>
    </subcellularLocation>
</comment>
<gene>
    <name evidence="6" type="ORF">Lmac_1592</name>
</gene>
<name>A0A0W0W0R1_9GAMM</name>
<feature type="transmembrane region" description="Helical" evidence="5">
    <location>
        <begin position="12"/>
        <end position="31"/>
    </location>
</feature>
<dbReference type="PATRIC" id="fig|466.6.peg.1678"/>
<evidence type="ECO:0000256" key="2">
    <source>
        <dbReference type="ARBA" id="ARBA00022692"/>
    </source>
</evidence>
<keyword evidence="3 5" id="KW-1133">Transmembrane helix</keyword>
<sequence length="101" mass="11260">MSFTEQLVQLGFSISLLVNAALFIPQIITLLKRKTTEGVSLITFVGFNIIQLFTIFHGLLVGDYLLAGGYLLSFIACGSVSILIIYYRYIIRNLGNKPNEK</sequence>
<comment type="caution">
    <text evidence="6">The sequence shown here is derived from an EMBL/GenBank/DDBJ whole genome shotgun (WGS) entry which is preliminary data.</text>
</comment>
<feature type="transmembrane region" description="Helical" evidence="5">
    <location>
        <begin position="65"/>
        <end position="87"/>
    </location>
</feature>
<dbReference type="RefSeq" id="WP_058452362.1">
    <property type="nucleotide sequence ID" value="NZ_CAAAIB010000004.1"/>
</dbReference>
<dbReference type="EMBL" id="LNYL01000042">
    <property type="protein sequence ID" value="KTD25821.1"/>
    <property type="molecule type" value="Genomic_DNA"/>
</dbReference>
<evidence type="ECO:0000256" key="1">
    <source>
        <dbReference type="ARBA" id="ARBA00004141"/>
    </source>
</evidence>
<keyword evidence="2 5" id="KW-0812">Transmembrane</keyword>
<dbReference type="Pfam" id="PF04193">
    <property type="entry name" value="PQ-loop"/>
    <property type="match status" value="1"/>
</dbReference>
<dbReference type="AlphaFoldDB" id="A0A0W0W0R1"/>
<proteinExistence type="predicted"/>
<dbReference type="InterPro" id="IPR006603">
    <property type="entry name" value="PQ-loop_rpt"/>
</dbReference>
<organism evidence="6 7">
    <name type="scientific">Legionella maceachernii</name>
    <dbReference type="NCBI Taxonomy" id="466"/>
    <lineage>
        <taxon>Bacteria</taxon>
        <taxon>Pseudomonadati</taxon>
        <taxon>Pseudomonadota</taxon>
        <taxon>Gammaproteobacteria</taxon>
        <taxon>Legionellales</taxon>
        <taxon>Legionellaceae</taxon>
        <taxon>Legionella</taxon>
    </lineage>
</organism>
<feature type="transmembrane region" description="Helical" evidence="5">
    <location>
        <begin position="38"/>
        <end position="59"/>
    </location>
</feature>
<evidence type="ECO:0000313" key="6">
    <source>
        <dbReference type="EMBL" id="KTD25821.1"/>
    </source>
</evidence>
<accession>A0A0W0W0R1</accession>
<evidence type="ECO:0000256" key="5">
    <source>
        <dbReference type="SAM" id="Phobius"/>
    </source>
</evidence>
<protein>
    <submittedName>
        <fullName evidence="6">PQ loop repeat protein</fullName>
    </submittedName>
</protein>
<keyword evidence="4 5" id="KW-0472">Membrane</keyword>
<reference evidence="6 7" key="1">
    <citation type="submission" date="2015-11" db="EMBL/GenBank/DDBJ databases">
        <title>Genomic analysis of 38 Legionella species identifies large and diverse effector repertoires.</title>
        <authorList>
            <person name="Burstein D."/>
            <person name="Amaro F."/>
            <person name="Zusman T."/>
            <person name="Lifshitz Z."/>
            <person name="Cohen O."/>
            <person name="Gilbert J.A."/>
            <person name="Pupko T."/>
            <person name="Shuman H.A."/>
            <person name="Segal G."/>
        </authorList>
    </citation>
    <scope>NUCLEOTIDE SEQUENCE [LARGE SCALE GENOMIC DNA]</scope>
    <source>
        <strain evidence="6 7">PX-1-G2-E2</strain>
    </source>
</reference>
<keyword evidence="7" id="KW-1185">Reference proteome</keyword>
<evidence type="ECO:0000313" key="7">
    <source>
        <dbReference type="Proteomes" id="UP000054908"/>
    </source>
</evidence>
<evidence type="ECO:0000256" key="3">
    <source>
        <dbReference type="ARBA" id="ARBA00022989"/>
    </source>
</evidence>
<dbReference type="Gene3D" id="1.20.1280.290">
    <property type="match status" value="1"/>
</dbReference>
<dbReference type="Proteomes" id="UP000054908">
    <property type="component" value="Unassembled WGS sequence"/>
</dbReference>
<dbReference type="STRING" id="466.Lmac_1592"/>